<evidence type="ECO:0000256" key="5">
    <source>
        <dbReference type="ARBA" id="ARBA00022670"/>
    </source>
</evidence>
<keyword evidence="6" id="KW-0479">Metal-binding</keyword>
<dbReference type="GO" id="GO:0030687">
    <property type="term" value="C:preribosome, large subunit precursor"/>
    <property type="evidence" value="ECO:0007669"/>
    <property type="project" value="EnsemblFungi"/>
</dbReference>
<dbReference type="KEGG" id="ncs:NCAS_0B03940"/>
<keyword evidence="14" id="KW-1185">Reference proteome</keyword>
<dbReference type="GO" id="GO:0005730">
    <property type="term" value="C:nucleolus"/>
    <property type="evidence" value="ECO:0007669"/>
    <property type="project" value="EnsemblFungi"/>
</dbReference>
<evidence type="ECO:0000256" key="4">
    <source>
        <dbReference type="ARBA" id="ARBA00022490"/>
    </source>
</evidence>
<dbReference type="PANTHER" id="PTHR10804">
    <property type="entry name" value="PROTEASE FAMILY M24 METHIONYL AMINOPEPTIDASE, AMINOPEPTIDASE P"/>
    <property type="match status" value="1"/>
</dbReference>
<comment type="similarity">
    <text evidence="3">Belongs to the peptidase M24 family.</text>
</comment>
<evidence type="ECO:0000256" key="8">
    <source>
        <dbReference type="ARBA" id="ARBA00023049"/>
    </source>
</evidence>
<dbReference type="Gene3D" id="1.10.10.10">
    <property type="entry name" value="Winged helix-like DNA-binding domain superfamily/Winged helix DNA-binding domain"/>
    <property type="match status" value="1"/>
</dbReference>
<dbReference type="HOGENOM" id="CLU_477525_0_0_1"/>
<dbReference type="InterPro" id="IPR047113">
    <property type="entry name" value="PA2G4/ARX1"/>
</dbReference>
<evidence type="ECO:0000256" key="2">
    <source>
        <dbReference type="ARBA" id="ARBA00004496"/>
    </source>
</evidence>
<keyword evidence="7" id="KW-0378">Hydrolase</keyword>
<gene>
    <name evidence="13" type="primary">NCAS0B03940</name>
    <name evidence="13" type="ordered locus">NCAS_0B03940</name>
</gene>
<comment type="subcellular location">
    <subcellularLocation>
        <location evidence="2">Cytoplasm</location>
    </subcellularLocation>
    <subcellularLocation>
        <location evidence="1">Nucleus</location>
    </subcellularLocation>
</comment>
<accession>G0V9Z3</accession>
<dbReference type="SUPFAM" id="SSF55920">
    <property type="entry name" value="Creatinase/aminopeptidase"/>
    <property type="match status" value="1"/>
</dbReference>
<evidence type="ECO:0000256" key="6">
    <source>
        <dbReference type="ARBA" id="ARBA00022723"/>
    </source>
</evidence>
<evidence type="ECO:0000256" key="9">
    <source>
        <dbReference type="ARBA" id="ARBA00023242"/>
    </source>
</evidence>
<evidence type="ECO:0000256" key="7">
    <source>
        <dbReference type="ARBA" id="ARBA00022801"/>
    </source>
</evidence>
<dbReference type="InterPro" id="IPR036388">
    <property type="entry name" value="WH-like_DNA-bd_sf"/>
</dbReference>
<dbReference type="AlphaFoldDB" id="G0V9Z3"/>
<dbReference type="Proteomes" id="UP000001640">
    <property type="component" value="Chromosome 2"/>
</dbReference>
<dbReference type="GO" id="GO:0046872">
    <property type="term" value="F:metal ion binding"/>
    <property type="evidence" value="ECO:0007669"/>
    <property type="project" value="UniProtKB-KW"/>
</dbReference>
<dbReference type="STRING" id="1064592.G0V9Z3"/>
<dbReference type="OMA" id="KPSWVHS"/>
<evidence type="ECO:0000256" key="10">
    <source>
        <dbReference type="ARBA" id="ARBA00026155"/>
    </source>
</evidence>
<dbReference type="InterPro" id="IPR036005">
    <property type="entry name" value="Creatinase/aminopeptidase-like"/>
</dbReference>
<name>G0V9Z3_NAUCA</name>
<keyword evidence="8" id="KW-0482">Metalloprotease</keyword>
<evidence type="ECO:0000256" key="3">
    <source>
        <dbReference type="ARBA" id="ARBA00007319"/>
    </source>
</evidence>
<proteinExistence type="inferred from homology"/>
<dbReference type="eggNOG" id="KOG2776">
    <property type="taxonomic scope" value="Eukaryota"/>
</dbReference>
<dbReference type="InParanoid" id="G0V9Z3"/>
<dbReference type="GO" id="GO:0006508">
    <property type="term" value="P:proteolysis"/>
    <property type="evidence" value="ECO:0007669"/>
    <property type="project" value="UniProtKB-KW"/>
</dbReference>
<comment type="function">
    <text evidence="12">Probable metalloprotease involved in proper assembly of pre-ribosomal particles during the biogenesis of the 60S ribosomal subunit. Accompanies the pre-60S particles to the cytoplasm.</text>
</comment>
<dbReference type="GO" id="GO:0008237">
    <property type="term" value="F:metallopeptidase activity"/>
    <property type="evidence" value="ECO:0007669"/>
    <property type="project" value="UniProtKB-KW"/>
</dbReference>
<evidence type="ECO:0000313" key="14">
    <source>
        <dbReference type="Proteomes" id="UP000001640"/>
    </source>
</evidence>
<keyword evidence="4" id="KW-0963">Cytoplasm</keyword>
<dbReference type="GeneID" id="96902037"/>
<evidence type="ECO:0000313" key="13">
    <source>
        <dbReference type="EMBL" id="CCC68478.1"/>
    </source>
</evidence>
<dbReference type="GO" id="GO:0000055">
    <property type="term" value="P:ribosomal large subunit export from nucleus"/>
    <property type="evidence" value="ECO:0007669"/>
    <property type="project" value="EnsemblFungi"/>
</dbReference>
<dbReference type="GO" id="GO:0005737">
    <property type="term" value="C:cytoplasm"/>
    <property type="evidence" value="ECO:0007669"/>
    <property type="project" value="UniProtKB-SubCell"/>
</dbReference>
<protein>
    <recommendedName>
        <fullName evidence="10">Probable metalloprotease ARX1</fullName>
    </recommendedName>
    <alternativeName>
        <fullName evidence="11">Associated with ribosomal export complex protein 1</fullName>
    </alternativeName>
</protein>
<evidence type="ECO:0000256" key="12">
    <source>
        <dbReference type="ARBA" id="ARBA00034680"/>
    </source>
</evidence>
<dbReference type="EMBL" id="HE576753">
    <property type="protein sequence ID" value="CCC68478.1"/>
    <property type="molecule type" value="Genomic_DNA"/>
</dbReference>
<keyword evidence="9" id="KW-0539">Nucleus</keyword>
<reference key="2">
    <citation type="submission" date="2011-08" db="EMBL/GenBank/DDBJ databases">
        <title>Genome sequence of Naumovozyma castellii.</title>
        <authorList>
            <person name="Gordon J.L."/>
            <person name="Armisen D."/>
            <person name="Proux-Wera E."/>
            <person name="OhEigeartaigh S.S."/>
            <person name="Byrne K.P."/>
            <person name="Wolfe K.H."/>
        </authorList>
    </citation>
    <scope>NUCLEOTIDE SEQUENCE</scope>
    <source>
        <strain>Type strain:CBS 4309</strain>
    </source>
</reference>
<dbReference type="FunFam" id="3.90.230.10:FF:000024">
    <property type="entry name" value="Probable metalloprotease ARX1"/>
    <property type="match status" value="1"/>
</dbReference>
<organism evidence="13 14">
    <name type="scientific">Naumovozyma castellii</name>
    <name type="common">Yeast</name>
    <name type="synonym">Saccharomyces castellii</name>
    <dbReference type="NCBI Taxonomy" id="27288"/>
    <lineage>
        <taxon>Eukaryota</taxon>
        <taxon>Fungi</taxon>
        <taxon>Dikarya</taxon>
        <taxon>Ascomycota</taxon>
        <taxon>Saccharomycotina</taxon>
        <taxon>Saccharomycetes</taxon>
        <taxon>Saccharomycetales</taxon>
        <taxon>Saccharomycetaceae</taxon>
        <taxon>Naumovozyma</taxon>
    </lineage>
</organism>
<dbReference type="Gene3D" id="3.90.230.10">
    <property type="entry name" value="Creatinase/methionine aminopeptidase superfamily"/>
    <property type="match status" value="1"/>
</dbReference>
<reference evidence="13 14" key="1">
    <citation type="journal article" date="2011" name="Proc. Natl. Acad. Sci. U.S.A.">
        <title>Evolutionary erosion of yeast sex chromosomes by mating-type switching accidents.</title>
        <authorList>
            <person name="Gordon J.L."/>
            <person name="Armisen D."/>
            <person name="Proux-Wera E."/>
            <person name="Oheigeartaigh S.S."/>
            <person name="Byrne K.P."/>
            <person name="Wolfe K.H."/>
        </authorList>
    </citation>
    <scope>NUCLEOTIDE SEQUENCE [LARGE SCALE GENOMIC DNA]</scope>
    <source>
        <strain evidence="14">ATCC 76901 / BCRC 22586 / CBS 4309 / NBRC 1992 / NRRL Y-12630</strain>
    </source>
</reference>
<dbReference type="GO" id="GO:0005654">
    <property type="term" value="C:nucleoplasm"/>
    <property type="evidence" value="ECO:0007669"/>
    <property type="project" value="EnsemblFungi"/>
</dbReference>
<dbReference type="FunCoup" id="G0V9Z3">
    <property type="interactions" value="453"/>
</dbReference>
<dbReference type="PANTHER" id="PTHR10804:SF102">
    <property type="entry name" value="METALLOPROTEASE ARX1-RELATED"/>
    <property type="match status" value="1"/>
</dbReference>
<evidence type="ECO:0000256" key="11">
    <source>
        <dbReference type="ARBA" id="ARBA00033475"/>
    </source>
</evidence>
<keyword evidence="5" id="KW-0645">Protease</keyword>
<dbReference type="OrthoDB" id="5876363at2759"/>
<dbReference type="RefSeq" id="XP_003674851.1">
    <property type="nucleotide sequence ID" value="XM_003674803.1"/>
</dbReference>
<sequence>MKNFSNRKKITSEMRCDEMSLKDHCINFEALFNLRTLRNPSIRSVMALAISHEDTEILLKDKNVLQESVLDKYRVAGQISQTALKYVTGLINDAYHYKTTQHQFTIPELCLLTDSFILTRLEQYYKNKVNERGIALPTTIDVDQIASGWCPEVDDVKNLEHWNKEATDSPFTSSITGVLREGDIVKISLGVHIDGYTSQVSHTMVIYPLDATTQPVKPAGQLLGGKADAIAAAHIAMETTVALLACALTPEKLPVSLTSGNGQVTGQLIRLVVDTIARSYNCAVVPSSRVRRIRRFLAGQNEGIVAEREYKGVVWTESHQEAQLLANTEVKDLVMVDRSKGLPAVASAVPVDDFVVNAGEVYLIDLKMAPLDQLTKKGLVTLETVDSFSGKSHKNNQLIARSGSFVRDFAQSHILKLKTSRQLLSKIDRQGVYPFKLSHLSSNFPLSSDEEFDNLKNELKSFRLGMSEISNNYLCVETPIQVAKWVPWDHILKSTNPNGNLSYDASATLTLPGHELPLPKLGISALKLKSLIKSSRECVNLAVARECNTVILCGSDVSSNERPELLRLTGGSKTCQPSWIHSTHELDGEDATVQGIFQLAALAKDKRFGLLLRETQPMKQNV</sequence>
<evidence type="ECO:0000256" key="1">
    <source>
        <dbReference type="ARBA" id="ARBA00004123"/>
    </source>
</evidence>